<dbReference type="SMART" id="SM00471">
    <property type="entry name" value="HDc"/>
    <property type="match status" value="1"/>
</dbReference>
<evidence type="ECO:0000259" key="8">
    <source>
        <dbReference type="SMART" id="SM00471"/>
    </source>
</evidence>
<evidence type="ECO:0000313" key="10">
    <source>
        <dbReference type="Proteomes" id="UP001232063"/>
    </source>
</evidence>
<comment type="catalytic activity">
    <reaction evidence="1">
        <text>a 2'-deoxyribonucleoside 5'-phosphate + H2O = a 2'-deoxyribonucleoside + phosphate</text>
        <dbReference type="Rhea" id="RHEA:36167"/>
        <dbReference type="ChEBI" id="CHEBI:15377"/>
        <dbReference type="ChEBI" id="CHEBI:18274"/>
        <dbReference type="ChEBI" id="CHEBI:43474"/>
        <dbReference type="ChEBI" id="CHEBI:65317"/>
        <dbReference type="EC" id="3.1.3.89"/>
    </reaction>
</comment>
<evidence type="ECO:0000256" key="2">
    <source>
        <dbReference type="ARBA" id="ARBA00001936"/>
    </source>
</evidence>
<dbReference type="PANTHER" id="PTHR11845">
    <property type="entry name" value="5'-DEOXYNUCLEOTIDASE HDDC2"/>
    <property type="match status" value="1"/>
</dbReference>
<dbReference type="Gene3D" id="1.10.3210.10">
    <property type="entry name" value="Hypothetical protein af1432"/>
    <property type="match status" value="1"/>
</dbReference>
<evidence type="ECO:0000256" key="5">
    <source>
        <dbReference type="ARBA" id="ARBA00012964"/>
    </source>
</evidence>
<dbReference type="PANTHER" id="PTHR11845:SF13">
    <property type="entry name" value="5'-DEOXYNUCLEOTIDASE HDDC2"/>
    <property type="match status" value="1"/>
</dbReference>
<evidence type="ECO:0000256" key="6">
    <source>
        <dbReference type="ARBA" id="ARBA00022723"/>
    </source>
</evidence>
<comment type="cofactor">
    <cofactor evidence="2">
        <name>Mn(2+)</name>
        <dbReference type="ChEBI" id="CHEBI:29035"/>
    </cofactor>
</comment>
<dbReference type="EC" id="3.1.3.89" evidence="5"/>
<keyword evidence="10" id="KW-1185">Reference proteome</keyword>
<accession>A0AAE3UCN7</accession>
<evidence type="ECO:0000256" key="4">
    <source>
        <dbReference type="ARBA" id="ARBA00011738"/>
    </source>
</evidence>
<name>A0AAE3UCN7_9BACT</name>
<dbReference type="InterPro" id="IPR006674">
    <property type="entry name" value="HD_domain"/>
</dbReference>
<gene>
    <name evidence="9" type="ORF">QNI22_06470</name>
</gene>
<keyword evidence="6" id="KW-0479">Metal-binding</keyword>
<dbReference type="InterPro" id="IPR003607">
    <property type="entry name" value="HD/PDEase_dom"/>
</dbReference>
<evidence type="ECO:0000256" key="7">
    <source>
        <dbReference type="ARBA" id="ARBA00022801"/>
    </source>
</evidence>
<organism evidence="9 10">
    <name type="scientific">Xanthocytophaga agilis</name>
    <dbReference type="NCBI Taxonomy" id="3048010"/>
    <lineage>
        <taxon>Bacteria</taxon>
        <taxon>Pseudomonadati</taxon>
        <taxon>Bacteroidota</taxon>
        <taxon>Cytophagia</taxon>
        <taxon>Cytophagales</taxon>
        <taxon>Rhodocytophagaceae</taxon>
        <taxon>Xanthocytophaga</taxon>
    </lineage>
</organism>
<comment type="cofactor">
    <cofactor evidence="3">
        <name>Co(2+)</name>
        <dbReference type="ChEBI" id="CHEBI:48828"/>
    </cofactor>
</comment>
<reference evidence="9" key="1">
    <citation type="submission" date="2023-05" db="EMBL/GenBank/DDBJ databases">
        <authorList>
            <person name="Zhang X."/>
        </authorList>
    </citation>
    <scope>NUCLEOTIDE SEQUENCE</scope>
    <source>
        <strain evidence="9">BD1B2-1</strain>
    </source>
</reference>
<comment type="subunit">
    <text evidence="4">Homodimer.</text>
</comment>
<dbReference type="RefSeq" id="WP_314509801.1">
    <property type="nucleotide sequence ID" value="NZ_JASJOU010000001.1"/>
</dbReference>
<keyword evidence="7" id="KW-0378">Hydrolase</keyword>
<dbReference type="Proteomes" id="UP001232063">
    <property type="component" value="Unassembled WGS sequence"/>
</dbReference>
<protein>
    <recommendedName>
        <fullName evidence="5">5'-deoxynucleotidase</fullName>
        <ecNumber evidence="5">3.1.3.89</ecNumber>
    </recommendedName>
</protein>
<evidence type="ECO:0000313" key="9">
    <source>
        <dbReference type="EMBL" id="MDJ1500280.1"/>
    </source>
</evidence>
<dbReference type="Pfam" id="PF13023">
    <property type="entry name" value="HD_3"/>
    <property type="match status" value="1"/>
</dbReference>
<dbReference type="EMBL" id="JASJOU010000001">
    <property type="protein sequence ID" value="MDJ1500280.1"/>
    <property type="molecule type" value="Genomic_DNA"/>
</dbReference>
<proteinExistence type="predicted"/>
<evidence type="ECO:0000256" key="1">
    <source>
        <dbReference type="ARBA" id="ARBA00001638"/>
    </source>
</evidence>
<dbReference type="SUPFAM" id="SSF109604">
    <property type="entry name" value="HD-domain/PDEase-like"/>
    <property type="match status" value="1"/>
</dbReference>
<dbReference type="InterPro" id="IPR039356">
    <property type="entry name" value="YfbR/HDDC2"/>
</dbReference>
<feature type="domain" description="HD/PDEase" evidence="8">
    <location>
        <begin position="33"/>
        <end position="151"/>
    </location>
</feature>
<comment type="caution">
    <text evidence="9">The sequence shown here is derived from an EMBL/GenBank/DDBJ whole genome shotgun (WGS) entry which is preliminary data.</text>
</comment>
<dbReference type="AlphaFoldDB" id="A0AAE3UCN7"/>
<dbReference type="GO" id="GO:0046872">
    <property type="term" value="F:metal ion binding"/>
    <property type="evidence" value="ECO:0007669"/>
    <property type="project" value="UniProtKB-KW"/>
</dbReference>
<dbReference type="GO" id="GO:0002953">
    <property type="term" value="F:5'-deoxynucleotidase activity"/>
    <property type="evidence" value="ECO:0007669"/>
    <property type="project" value="UniProtKB-EC"/>
</dbReference>
<evidence type="ECO:0000256" key="3">
    <source>
        <dbReference type="ARBA" id="ARBA00001941"/>
    </source>
</evidence>
<sequence>MNFEYLLKQISFIQEIDKLKYIQRKTCLFNSQRKENDAEHSWHLAIMAMVLAEHANEPVDTMKVVKMLLIHDLVEIDAGDVFLFDTAINHTNTHAERLAAERLFGLLPAEQALEFTEIWEEFEAAATPEARFAKSIDRLEPVLQNVSNGGGTWKEHQVSYEKVVQKVQTMARGSETLWSFAKALIDDSVEKGFIQKEH</sequence>
<dbReference type="GO" id="GO:0005737">
    <property type="term" value="C:cytoplasm"/>
    <property type="evidence" value="ECO:0007669"/>
    <property type="project" value="TreeGrafter"/>
</dbReference>